<evidence type="ECO:0000313" key="2">
    <source>
        <dbReference type="EMBL" id="AWG44314.1"/>
    </source>
</evidence>
<dbReference type="OrthoDB" id="2786532at2"/>
<feature type="transmembrane region" description="Helical" evidence="1">
    <location>
        <begin position="221"/>
        <end position="238"/>
    </location>
</feature>
<organism evidence="2 3">
    <name type="scientific">Priestia filamentosa</name>
    <dbReference type="NCBI Taxonomy" id="1402861"/>
    <lineage>
        <taxon>Bacteria</taxon>
        <taxon>Bacillati</taxon>
        <taxon>Bacillota</taxon>
        <taxon>Bacilli</taxon>
        <taxon>Bacillales</taxon>
        <taxon>Bacillaceae</taxon>
        <taxon>Priestia</taxon>
    </lineage>
</organism>
<evidence type="ECO:0000256" key="1">
    <source>
        <dbReference type="SAM" id="Phobius"/>
    </source>
</evidence>
<keyword evidence="1" id="KW-0472">Membrane</keyword>
<feature type="transmembrane region" description="Helical" evidence="1">
    <location>
        <begin position="162"/>
        <end position="182"/>
    </location>
</feature>
<dbReference type="EMBL" id="CP015328">
    <property type="protein sequence ID" value="AWG44314.1"/>
    <property type="molecule type" value="Genomic_DNA"/>
</dbReference>
<keyword evidence="2" id="KW-0614">Plasmid</keyword>
<keyword evidence="1" id="KW-1133">Transmembrane helix</keyword>
<keyword evidence="3" id="KW-1185">Reference proteome</keyword>
<dbReference type="Proteomes" id="UP000036202">
    <property type="component" value="Plasmid pbeh6"/>
</dbReference>
<geneLocation type="plasmid" evidence="3">
    <name>pbeh6</name>
</geneLocation>
<accession>A0A2S1LZS1</accession>
<feature type="transmembrane region" description="Helical" evidence="1">
    <location>
        <begin position="20"/>
        <end position="41"/>
    </location>
</feature>
<gene>
    <name evidence="2" type="ORF">BEH_26375</name>
</gene>
<reference evidence="2 3" key="1">
    <citation type="journal article" date="2015" name="PLoS ONE">
        <title>Genome Sequence of Bacillus endophyticus and Analysis of Its Companion Mechanism in the Ketogulonigenium vulgare-Bacillus Strain Consortium.</title>
        <authorList>
            <person name="Jia N."/>
            <person name="Du J."/>
            <person name="Ding M.Z."/>
            <person name="Gao F."/>
            <person name="Yuan Y.J."/>
        </authorList>
    </citation>
    <scope>NUCLEOTIDE SEQUENCE [LARGE SCALE GENOMIC DNA]</scope>
    <source>
        <strain evidence="2 3">Hbe603</strain>
        <plasmid evidence="3">pbeh6</plasmid>
    </source>
</reference>
<sequence length="689" mass="80213">MKLLNCYTFYLRILARTWIIPILFLGIITYGFFTFFVYSSLNDPTSVLSGNPLILALMICYLFIGIYLTKIDEKEEIYETFSIIKNAFLYKTIAKWLLILSSVVLINIVFFAAYLFLFFTKDFNNKLYFLSVFKYIWLYWCLPSLIMFLLGSLLSLWIKGKIIYLVAPVFYVVTIPINYIVFLSEGSTSSFRIDKLLNLGEPNITRLYNSLYGYSLDPTHWNKKLLIISLLIILFLLTWKKRKVIPKSHFKISIIPMLVIFIGSLVYSLQPHQILSDNEVAITQYYRDHKISMDEAFKAPVSFEKYDIKLNTKDRLDASVKVEAVSKATKNLKQIKLGLFHELEVQQIKVDGEEIKFKQKNDSLTLYFKNNLWKPGTKKTLEFKYEGLKSNLYISNSQAVYLPNYVNWLPSENSLPAFDIVSKQHVIHRVPQQPKGKREYHLEVNGAKKLYTNLISTGEGTWEGTSTDGITLLSGQLSSKTENNVTYVYPNTWESQFEHTDSINSYLKDVSTIMKKTLGDNQISVPSTIYFVPNQSINDGFSGEGMWWNNGYLIWGFHHTDYPVTPFFTVDHLEDITPQLVLARTKISSHKEDYEFNMLFSNVYGQALNNRLQIPNDNLKFDFNDIFEYKIQMNQTKQKVKGQLKVWLNSEDALNPESSVYKEWYSLIQHPTSQKWNKLYNILEEENSK</sequence>
<feature type="transmembrane region" description="Helical" evidence="1">
    <location>
        <begin position="137"/>
        <end position="157"/>
    </location>
</feature>
<name>A0A2S1LZS1_9BACI</name>
<feature type="transmembrane region" description="Helical" evidence="1">
    <location>
        <begin position="250"/>
        <end position="269"/>
    </location>
</feature>
<dbReference type="AlphaFoldDB" id="A0A2S1LZS1"/>
<keyword evidence="1" id="KW-0812">Transmembrane</keyword>
<dbReference type="KEGG" id="beo:BEH_26375"/>
<feature type="transmembrane region" description="Helical" evidence="1">
    <location>
        <begin position="53"/>
        <end position="72"/>
    </location>
</feature>
<proteinExistence type="predicted"/>
<protein>
    <submittedName>
        <fullName evidence="2">Uncharacterized protein</fullName>
    </submittedName>
</protein>
<evidence type="ECO:0000313" key="3">
    <source>
        <dbReference type="Proteomes" id="UP000036202"/>
    </source>
</evidence>
<dbReference type="RefSeq" id="WP_046218397.1">
    <property type="nucleotide sequence ID" value="NZ_CP015328.1"/>
</dbReference>
<feature type="transmembrane region" description="Helical" evidence="1">
    <location>
        <begin position="93"/>
        <end position="117"/>
    </location>
</feature>